<keyword evidence="3 7" id="KW-0732">Signal</keyword>
<evidence type="ECO:0000256" key="5">
    <source>
        <dbReference type="ARBA" id="ARBA00022801"/>
    </source>
</evidence>
<proteinExistence type="inferred from homology"/>
<protein>
    <recommendedName>
        <fullName evidence="2">glycerophosphodiester phosphodiesterase</fullName>
        <ecNumber evidence="2">3.1.4.46</ecNumber>
    </recommendedName>
</protein>
<dbReference type="InterPro" id="IPR017946">
    <property type="entry name" value="PLC-like_Pdiesterase_TIM-brl"/>
</dbReference>
<dbReference type="EMBL" id="BAABBO010000007">
    <property type="protein sequence ID" value="GAA3957852.1"/>
    <property type="molecule type" value="Genomic_DNA"/>
</dbReference>
<feature type="signal peptide" evidence="7">
    <location>
        <begin position="1"/>
        <end position="25"/>
    </location>
</feature>
<dbReference type="InterPro" id="IPR030395">
    <property type="entry name" value="GP_PDE_dom"/>
</dbReference>
<gene>
    <name evidence="9" type="ORF">GCM10022278_15440</name>
</gene>
<dbReference type="RefSeq" id="WP_344804980.1">
    <property type="nucleotide sequence ID" value="NZ_BAABBO010000007.1"/>
</dbReference>
<dbReference type="EC" id="3.1.4.46" evidence="2"/>
<keyword evidence="10" id="KW-1185">Reference proteome</keyword>
<feature type="domain" description="GP-PDE" evidence="8">
    <location>
        <begin position="101"/>
        <end position="427"/>
    </location>
</feature>
<evidence type="ECO:0000256" key="7">
    <source>
        <dbReference type="SAM" id="SignalP"/>
    </source>
</evidence>
<dbReference type="PROSITE" id="PS51704">
    <property type="entry name" value="GP_PDE"/>
    <property type="match status" value="1"/>
</dbReference>
<dbReference type="PANTHER" id="PTHR43620:SF7">
    <property type="entry name" value="GLYCEROPHOSPHODIESTER PHOSPHODIESTERASE GDPD5-RELATED"/>
    <property type="match status" value="1"/>
</dbReference>
<organism evidence="9 10">
    <name type="scientific">Allohahella marinimesophila</name>
    <dbReference type="NCBI Taxonomy" id="1054972"/>
    <lineage>
        <taxon>Bacteria</taxon>
        <taxon>Pseudomonadati</taxon>
        <taxon>Pseudomonadota</taxon>
        <taxon>Gammaproteobacteria</taxon>
        <taxon>Oceanospirillales</taxon>
        <taxon>Hahellaceae</taxon>
        <taxon>Allohahella</taxon>
    </lineage>
</organism>
<comment type="caution">
    <text evidence="9">The sequence shown here is derived from an EMBL/GenBank/DDBJ whole genome shotgun (WGS) entry which is preliminary data.</text>
</comment>
<evidence type="ECO:0000256" key="1">
    <source>
        <dbReference type="ARBA" id="ARBA00007277"/>
    </source>
</evidence>
<reference evidence="10" key="1">
    <citation type="journal article" date="2019" name="Int. J. Syst. Evol. Microbiol.">
        <title>The Global Catalogue of Microorganisms (GCM) 10K type strain sequencing project: providing services to taxonomists for standard genome sequencing and annotation.</title>
        <authorList>
            <consortium name="The Broad Institute Genomics Platform"/>
            <consortium name="The Broad Institute Genome Sequencing Center for Infectious Disease"/>
            <person name="Wu L."/>
            <person name="Ma J."/>
        </authorList>
    </citation>
    <scope>NUCLEOTIDE SEQUENCE [LARGE SCALE GENOMIC DNA]</scope>
    <source>
        <strain evidence="10">JCM 17555</strain>
    </source>
</reference>
<accession>A0ABP7P159</accession>
<evidence type="ECO:0000256" key="4">
    <source>
        <dbReference type="ARBA" id="ARBA00022798"/>
    </source>
</evidence>
<dbReference type="Pfam" id="PF03009">
    <property type="entry name" value="GDPD"/>
    <property type="match status" value="1"/>
</dbReference>
<evidence type="ECO:0000256" key="3">
    <source>
        <dbReference type="ARBA" id="ARBA00022729"/>
    </source>
</evidence>
<comment type="catalytic activity">
    <reaction evidence="6">
        <text>a sn-glycero-3-phosphodiester + H2O = an alcohol + sn-glycerol 3-phosphate + H(+)</text>
        <dbReference type="Rhea" id="RHEA:12969"/>
        <dbReference type="ChEBI" id="CHEBI:15377"/>
        <dbReference type="ChEBI" id="CHEBI:15378"/>
        <dbReference type="ChEBI" id="CHEBI:30879"/>
        <dbReference type="ChEBI" id="CHEBI:57597"/>
        <dbReference type="ChEBI" id="CHEBI:83408"/>
        <dbReference type="EC" id="3.1.4.46"/>
    </reaction>
</comment>
<evidence type="ECO:0000256" key="2">
    <source>
        <dbReference type="ARBA" id="ARBA00012247"/>
    </source>
</evidence>
<sequence>MITRQNFAVLGIVAIGLLAGNNTHAASDADLEPDARGSEEIKDKLREKLGSLLEKYRDNRGRNRNEAHLGPRPFYLVEDMDESRLKQRLQQCSDGPFYSTDFSIGHRGAPLQFPEHTKESYEAAAVMGAGIVECDVTFTKDRELVCRHSQCDLHTTTDILAKPELAAKCSTPFSPADPVAGTPATAKCCTSDITLAEFRTLKGKMDGANRQATTVEGYMAGTPDYQTDLYDQNGTLLTHRESIELMKSLKVKFTPELKAPEVEMPYEGDYTQADYASQMIEDYKAAGIDPNKVWPQSFDLDDVLFWVENYPAFGQQGVYLDGRYSDPAFNPMDASTWSPTMSELRASGVRIVAPPTPILVTLDAEGHIVPSEYARQARAAGLDIITWSLERSGPLANGGGFYFASIAEAINNDGDVMDLIHVLAKDVGVIGIFSDWPATVTYYANCMNLK</sequence>
<dbReference type="Gene3D" id="3.20.20.190">
    <property type="entry name" value="Phosphatidylinositol (PI) phosphodiesterase"/>
    <property type="match status" value="1"/>
</dbReference>
<feature type="chain" id="PRO_5046768677" description="glycerophosphodiester phosphodiesterase" evidence="7">
    <location>
        <begin position="26"/>
        <end position="450"/>
    </location>
</feature>
<keyword evidence="5" id="KW-0378">Hydrolase</keyword>
<evidence type="ECO:0000313" key="10">
    <source>
        <dbReference type="Proteomes" id="UP001501337"/>
    </source>
</evidence>
<evidence type="ECO:0000256" key="6">
    <source>
        <dbReference type="ARBA" id="ARBA00047512"/>
    </source>
</evidence>
<evidence type="ECO:0000259" key="8">
    <source>
        <dbReference type="PROSITE" id="PS51704"/>
    </source>
</evidence>
<evidence type="ECO:0000313" key="9">
    <source>
        <dbReference type="EMBL" id="GAA3957852.1"/>
    </source>
</evidence>
<dbReference type="PANTHER" id="PTHR43620">
    <property type="entry name" value="GLYCEROPHOSPHORYL DIESTER PHOSPHODIESTERASE"/>
    <property type="match status" value="1"/>
</dbReference>
<keyword evidence="4" id="KW-0319">Glycerol metabolism</keyword>
<dbReference type="Proteomes" id="UP001501337">
    <property type="component" value="Unassembled WGS sequence"/>
</dbReference>
<comment type="similarity">
    <text evidence="1">Belongs to the glycerophosphoryl diester phosphodiesterase family.</text>
</comment>
<dbReference type="CDD" id="cd08560">
    <property type="entry name" value="GDPD_EcGlpQ_like_1"/>
    <property type="match status" value="1"/>
</dbReference>
<dbReference type="SUPFAM" id="SSF51695">
    <property type="entry name" value="PLC-like phosphodiesterases"/>
    <property type="match status" value="1"/>
</dbReference>
<name>A0ABP7P159_9GAMM</name>